<feature type="compositionally biased region" description="Polar residues" evidence="2">
    <location>
        <begin position="1"/>
        <end position="14"/>
    </location>
</feature>
<dbReference type="InterPro" id="IPR008936">
    <property type="entry name" value="Rho_GTPase_activation_prot"/>
</dbReference>
<dbReference type="SUPFAM" id="SSF48350">
    <property type="entry name" value="GTPase activation domain, GAP"/>
    <property type="match status" value="1"/>
</dbReference>
<dbReference type="GO" id="GO:0060237">
    <property type="term" value="P:regulation of fungal-type cell wall organization"/>
    <property type="evidence" value="ECO:0007669"/>
    <property type="project" value="TreeGrafter"/>
</dbReference>
<dbReference type="InterPro" id="IPR000198">
    <property type="entry name" value="RhoGAP_dom"/>
</dbReference>
<dbReference type="Gene3D" id="1.10.555.10">
    <property type="entry name" value="Rho GTPase activation protein"/>
    <property type="match status" value="1"/>
</dbReference>
<accession>A0A6A6YMF5</accession>
<evidence type="ECO:0000313" key="4">
    <source>
        <dbReference type="EMBL" id="KAF2809763.1"/>
    </source>
</evidence>
<feature type="compositionally biased region" description="Basic and acidic residues" evidence="2">
    <location>
        <begin position="36"/>
        <end position="46"/>
    </location>
</feature>
<evidence type="ECO:0000313" key="6">
    <source>
        <dbReference type="RefSeq" id="XP_033576727.1"/>
    </source>
</evidence>
<proteinExistence type="predicted"/>
<evidence type="ECO:0000256" key="2">
    <source>
        <dbReference type="SAM" id="MobiDB-lite"/>
    </source>
</evidence>
<dbReference type="PANTHER" id="PTHR15228">
    <property type="entry name" value="SPERMATHECAL PHYSIOLOGY VARIANT"/>
    <property type="match status" value="1"/>
</dbReference>
<reference evidence="4 6" key="1">
    <citation type="journal article" date="2020" name="Stud. Mycol.">
        <title>101 Dothideomycetes genomes: a test case for predicting lifestyles and emergence of pathogens.</title>
        <authorList>
            <person name="Haridas S."/>
            <person name="Albert R."/>
            <person name="Binder M."/>
            <person name="Bloem J."/>
            <person name="Labutti K."/>
            <person name="Salamov A."/>
            <person name="Andreopoulos B."/>
            <person name="Baker S."/>
            <person name="Barry K."/>
            <person name="Bills G."/>
            <person name="Bluhm B."/>
            <person name="Cannon C."/>
            <person name="Castanera R."/>
            <person name="Culley D."/>
            <person name="Daum C."/>
            <person name="Ezra D."/>
            <person name="Gonzalez J."/>
            <person name="Henrissat B."/>
            <person name="Kuo A."/>
            <person name="Liang C."/>
            <person name="Lipzen A."/>
            <person name="Lutzoni F."/>
            <person name="Magnuson J."/>
            <person name="Mondo S."/>
            <person name="Nolan M."/>
            <person name="Ohm R."/>
            <person name="Pangilinan J."/>
            <person name="Park H.-J."/>
            <person name="Ramirez L."/>
            <person name="Alfaro M."/>
            <person name="Sun H."/>
            <person name="Tritt A."/>
            <person name="Yoshinaga Y."/>
            <person name="Zwiers L.-H."/>
            <person name="Turgeon B."/>
            <person name="Goodwin S."/>
            <person name="Spatafora J."/>
            <person name="Crous P."/>
            <person name="Grigoriev I."/>
        </authorList>
    </citation>
    <scope>NUCLEOTIDE SEQUENCE</scope>
    <source>
        <strain evidence="4 6">CBS 304.34</strain>
    </source>
</reference>
<dbReference type="GO" id="GO:0007165">
    <property type="term" value="P:signal transduction"/>
    <property type="evidence" value="ECO:0007669"/>
    <property type="project" value="InterPro"/>
</dbReference>
<evidence type="ECO:0000313" key="5">
    <source>
        <dbReference type="Proteomes" id="UP000504636"/>
    </source>
</evidence>
<organism evidence="4">
    <name type="scientific">Mytilinidion resinicola</name>
    <dbReference type="NCBI Taxonomy" id="574789"/>
    <lineage>
        <taxon>Eukaryota</taxon>
        <taxon>Fungi</taxon>
        <taxon>Dikarya</taxon>
        <taxon>Ascomycota</taxon>
        <taxon>Pezizomycotina</taxon>
        <taxon>Dothideomycetes</taxon>
        <taxon>Pleosporomycetidae</taxon>
        <taxon>Mytilinidiales</taxon>
        <taxon>Mytilinidiaceae</taxon>
        <taxon>Mytilinidion</taxon>
    </lineage>
</organism>
<keyword evidence="5" id="KW-1185">Reference proteome</keyword>
<dbReference type="PANTHER" id="PTHR15228:SF25">
    <property type="entry name" value="F-BAR DOMAIN-CONTAINING PROTEIN"/>
    <property type="match status" value="1"/>
</dbReference>
<keyword evidence="1" id="KW-0343">GTPase activation</keyword>
<dbReference type="GO" id="GO:0005096">
    <property type="term" value="F:GTPase activator activity"/>
    <property type="evidence" value="ECO:0007669"/>
    <property type="project" value="UniProtKB-KW"/>
</dbReference>
<gene>
    <name evidence="4 6" type="ORF">BDZ99DRAFT_388224</name>
</gene>
<dbReference type="RefSeq" id="XP_033576727.1">
    <property type="nucleotide sequence ID" value="XM_033715560.1"/>
</dbReference>
<dbReference type="EMBL" id="MU003701">
    <property type="protein sequence ID" value="KAF2809763.1"/>
    <property type="molecule type" value="Genomic_DNA"/>
</dbReference>
<feature type="compositionally biased region" description="Polar residues" evidence="2">
    <location>
        <begin position="48"/>
        <end position="60"/>
    </location>
</feature>
<evidence type="ECO:0000256" key="1">
    <source>
        <dbReference type="ARBA" id="ARBA00022468"/>
    </source>
</evidence>
<feature type="region of interest" description="Disordered" evidence="2">
    <location>
        <begin position="29"/>
        <end position="69"/>
    </location>
</feature>
<dbReference type="SMART" id="SM00324">
    <property type="entry name" value="RhoGAP"/>
    <property type="match status" value="1"/>
</dbReference>
<dbReference type="Proteomes" id="UP000504636">
    <property type="component" value="Unplaced"/>
</dbReference>
<dbReference type="Pfam" id="PF00620">
    <property type="entry name" value="RhoGAP"/>
    <property type="match status" value="1"/>
</dbReference>
<protein>
    <submittedName>
        <fullName evidence="4 6">Rho GTPase activation protein</fullName>
    </submittedName>
</protein>
<dbReference type="GeneID" id="54456453"/>
<reference evidence="6" key="3">
    <citation type="submission" date="2025-04" db="UniProtKB">
        <authorList>
            <consortium name="RefSeq"/>
        </authorList>
    </citation>
    <scope>IDENTIFICATION</scope>
    <source>
        <strain evidence="6">CBS 304.34</strain>
    </source>
</reference>
<feature type="domain" description="Rho-GAP" evidence="3">
    <location>
        <begin position="108"/>
        <end position="304"/>
    </location>
</feature>
<reference evidence="6" key="2">
    <citation type="submission" date="2020-04" db="EMBL/GenBank/DDBJ databases">
        <authorList>
            <consortium name="NCBI Genome Project"/>
        </authorList>
    </citation>
    <scope>NUCLEOTIDE SEQUENCE</scope>
    <source>
        <strain evidence="6">CBS 304.34</strain>
    </source>
</reference>
<sequence>MPVVSSASEASDLNVNLIEPKSKKKTNRLLRLFSPKARDEKPKVPRESLSSASVSTQKTPETPRRDLTQWWEGFKRSSDANTPTSGRTAQRVFGVSLNTMIPYANVAISLVDEDGKSYIYGYVPIVVAKCGVFLKEKGTEVEGLFVTPGSPQRIAELKDIFDTPDRYGKGLDWVGYTLHDAAGVFMLFLASLPEPVIPCELYQAFRAVDIYEKEGIAKLVKEYQSLIKLLPPLNRQLLLYLLDCFAVFASKSELNKATSDVLASIFHTSILRRSNDFDHDVNPEFLIFSKETLVFLIENQDHFLIGMESSSDTVEDSGTTTNEVPD</sequence>
<name>A0A6A6YMF5_9PEZI</name>
<feature type="region of interest" description="Disordered" evidence="2">
    <location>
        <begin position="1"/>
        <end position="20"/>
    </location>
</feature>
<dbReference type="PROSITE" id="PS50238">
    <property type="entry name" value="RHOGAP"/>
    <property type="match status" value="1"/>
</dbReference>
<dbReference type="AlphaFoldDB" id="A0A6A6YMF5"/>
<dbReference type="OrthoDB" id="3196451at2759"/>
<dbReference type="GO" id="GO:0005938">
    <property type="term" value="C:cell cortex"/>
    <property type="evidence" value="ECO:0007669"/>
    <property type="project" value="TreeGrafter"/>
</dbReference>
<dbReference type="InterPro" id="IPR051025">
    <property type="entry name" value="RhoGAP"/>
</dbReference>
<evidence type="ECO:0000259" key="3">
    <source>
        <dbReference type="PROSITE" id="PS50238"/>
    </source>
</evidence>